<keyword evidence="2" id="KW-0328">Glycosyltransferase</keyword>
<feature type="transmembrane region" description="Helical" evidence="1">
    <location>
        <begin position="401"/>
        <end position="419"/>
    </location>
</feature>
<evidence type="ECO:0000313" key="2">
    <source>
        <dbReference type="EMBL" id="SMC45777.1"/>
    </source>
</evidence>
<organism evidence="2 3">
    <name type="scientific">Desulfocicer vacuolatum DSM 3385</name>
    <dbReference type="NCBI Taxonomy" id="1121400"/>
    <lineage>
        <taxon>Bacteria</taxon>
        <taxon>Pseudomonadati</taxon>
        <taxon>Thermodesulfobacteriota</taxon>
        <taxon>Desulfobacteria</taxon>
        <taxon>Desulfobacterales</taxon>
        <taxon>Desulfobacteraceae</taxon>
        <taxon>Desulfocicer</taxon>
    </lineage>
</organism>
<feature type="transmembrane region" description="Helical" evidence="1">
    <location>
        <begin position="105"/>
        <end position="124"/>
    </location>
</feature>
<keyword evidence="2" id="KW-0808">Transferase</keyword>
<feature type="transmembrane region" description="Helical" evidence="1">
    <location>
        <begin position="345"/>
        <end position="361"/>
    </location>
</feature>
<keyword evidence="1" id="KW-0472">Membrane</keyword>
<dbReference type="EMBL" id="FWXY01000002">
    <property type="protein sequence ID" value="SMC45777.1"/>
    <property type="molecule type" value="Genomic_DNA"/>
</dbReference>
<proteinExistence type="predicted"/>
<feature type="transmembrane region" description="Helical" evidence="1">
    <location>
        <begin position="180"/>
        <end position="213"/>
    </location>
</feature>
<feature type="transmembrane region" description="Helical" evidence="1">
    <location>
        <begin position="32"/>
        <end position="52"/>
    </location>
</feature>
<dbReference type="RefSeq" id="WP_084066837.1">
    <property type="nucleotide sequence ID" value="NZ_FWXY01000002.1"/>
</dbReference>
<evidence type="ECO:0000313" key="3">
    <source>
        <dbReference type="Proteomes" id="UP000192418"/>
    </source>
</evidence>
<dbReference type="GO" id="GO:0016757">
    <property type="term" value="F:glycosyltransferase activity"/>
    <property type="evidence" value="ECO:0007669"/>
    <property type="project" value="UniProtKB-KW"/>
</dbReference>
<gene>
    <name evidence="2" type="ORF">SAMN02746065_102171</name>
</gene>
<dbReference type="STRING" id="1121400.SAMN02746065_102171"/>
<feature type="transmembrane region" description="Helical" evidence="1">
    <location>
        <begin position="305"/>
        <end position="324"/>
    </location>
</feature>
<feature type="transmembrane region" description="Helical" evidence="1">
    <location>
        <begin position="225"/>
        <end position="243"/>
    </location>
</feature>
<feature type="transmembrane region" description="Helical" evidence="1">
    <location>
        <begin position="150"/>
        <end position="174"/>
    </location>
</feature>
<reference evidence="2 3" key="1">
    <citation type="submission" date="2017-04" db="EMBL/GenBank/DDBJ databases">
        <authorList>
            <person name="Afonso C.L."/>
            <person name="Miller P.J."/>
            <person name="Scott M.A."/>
            <person name="Spackman E."/>
            <person name="Goraichik I."/>
            <person name="Dimitrov K.M."/>
            <person name="Suarez D.L."/>
            <person name="Swayne D.E."/>
        </authorList>
    </citation>
    <scope>NUCLEOTIDE SEQUENCE [LARGE SCALE GENOMIC DNA]</scope>
    <source>
        <strain evidence="2 3">DSM 3385</strain>
    </source>
</reference>
<dbReference type="AlphaFoldDB" id="A0A1W1ZBL5"/>
<protein>
    <submittedName>
        <fullName evidence="2">Dolichyl-phosphate-mannose-protein mannosyltransferase</fullName>
    </submittedName>
</protein>
<evidence type="ECO:0000256" key="1">
    <source>
        <dbReference type="SAM" id="Phobius"/>
    </source>
</evidence>
<keyword evidence="3" id="KW-1185">Reference proteome</keyword>
<accession>A0A1W1ZBL5</accession>
<sequence>MLILKRWCAINKGFFQKYFLSDNLSEKAFDRFYLGIPLLVSVGVKAILLFFLHQSAINMDGILYINAAKQYAAGNMSAGFSIYPMPAYPMLMALIHTIIPNWISAGYFISIGSMILSIIPLYYLTKAMFGPKSAFWASLMFALLPKMNEWALYVSRDALFLLISACLLHAVLLWSRKSDFFLFGIIFVLVWTSILIRIEGLIFVFFYAGLLFYRGLTVENQKKKYFLKLLLWLGFPFGIAFMLTKIMGVNFIAANRFDQVFNELFYFLRGHRFHNYFQIYNFFSEAENYPPFSGWHYNFASLSRHYILIIYLMGMVEIVGKIISPLSCIPLYRGLRKPFTAQGKYIFWIFFIFIGLVYYSLLTRDFVATRFLMIPAFLLLPWIGAGINALWMQRRNSSHRILIPIVIFFVVSIPAVKTFCLIEENDNTIPRSVAWFAMNSSSKKIKIITNADRLPFYATLEKSWSSDWTIEVYKNKNFEEIKKIAVKNKAAVLILKIRLDKSKEKLDFNCFKELKRFSSGKEVTIIYALHP</sequence>
<dbReference type="Proteomes" id="UP000192418">
    <property type="component" value="Unassembled WGS sequence"/>
</dbReference>
<feature type="transmembrane region" description="Helical" evidence="1">
    <location>
        <begin position="73"/>
        <end position="99"/>
    </location>
</feature>
<feature type="transmembrane region" description="Helical" evidence="1">
    <location>
        <begin position="367"/>
        <end position="389"/>
    </location>
</feature>
<keyword evidence="1" id="KW-0812">Transmembrane</keyword>
<dbReference type="OrthoDB" id="5419280at2"/>
<keyword evidence="1" id="KW-1133">Transmembrane helix</keyword>
<name>A0A1W1ZBL5_9BACT</name>